<evidence type="ECO:0000256" key="4">
    <source>
        <dbReference type="ARBA" id="ARBA00023125"/>
    </source>
</evidence>
<keyword evidence="1" id="KW-0479">Metal-binding</keyword>
<dbReference type="InParanoid" id="A0A803JNN7"/>
<dbReference type="SMART" id="SM00692">
    <property type="entry name" value="DM3"/>
    <property type="match status" value="1"/>
</dbReference>
<evidence type="ECO:0000313" key="7">
    <source>
        <dbReference type="Ensembl" id="ENSXETP00000109571"/>
    </source>
</evidence>
<keyword evidence="4 5" id="KW-0238">DNA-binding</keyword>
<dbReference type="PROSITE" id="PS50950">
    <property type="entry name" value="ZF_THAP"/>
    <property type="match status" value="1"/>
</dbReference>
<proteinExistence type="predicted"/>
<dbReference type="Ensembl" id="ENSXETT00000105294">
    <property type="protein sequence ID" value="ENSXETP00000109571"/>
    <property type="gene ID" value="ENSXETG00000043235"/>
</dbReference>
<organism evidence="7">
    <name type="scientific">Xenopus tropicalis</name>
    <name type="common">Western clawed frog</name>
    <name type="synonym">Silurana tropicalis</name>
    <dbReference type="NCBI Taxonomy" id="8364"/>
    <lineage>
        <taxon>Eukaryota</taxon>
        <taxon>Metazoa</taxon>
        <taxon>Chordata</taxon>
        <taxon>Craniata</taxon>
        <taxon>Vertebrata</taxon>
        <taxon>Euteleostomi</taxon>
        <taxon>Amphibia</taxon>
        <taxon>Batrachia</taxon>
        <taxon>Anura</taxon>
        <taxon>Pipoidea</taxon>
        <taxon>Pipidae</taxon>
        <taxon>Xenopodinae</taxon>
        <taxon>Xenopus</taxon>
        <taxon>Silurana</taxon>
    </lineage>
</organism>
<name>A0A803JNN7_XENTR</name>
<dbReference type="PANTHER" id="PTHR28624:SF1">
    <property type="entry name" value="MITOCHONDRIAL POTASSIUM CHANNEL"/>
    <property type="match status" value="1"/>
</dbReference>
<evidence type="ECO:0000256" key="3">
    <source>
        <dbReference type="ARBA" id="ARBA00022833"/>
    </source>
</evidence>
<dbReference type="AlphaFoldDB" id="A0A803JNN7"/>
<evidence type="ECO:0000256" key="5">
    <source>
        <dbReference type="PROSITE-ProRule" id="PRU00309"/>
    </source>
</evidence>
<accession>A0A803JNN7</accession>
<reference evidence="7" key="1">
    <citation type="journal article" date="2010" name="Science">
        <title>The genome of the Western clawed frog Xenopus tropicalis.</title>
        <authorList>
            <person name="Hellsten U."/>
            <person name="Harland R.M."/>
            <person name="Gilchrist M.J."/>
            <person name="Hendrix D."/>
            <person name="Jurka J."/>
            <person name="Kapitonov V."/>
            <person name="Ovcharenko I."/>
            <person name="Putnam N.H."/>
            <person name="Shu S."/>
            <person name="Taher L."/>
            <person name="Blitz I.L."/>
            <person name="Blumberg B."/>
            <person name="Dichmann D.S."/>
            <person name="Dubchak I."/>
            <person name="Amaya E."/>
            <person name="Detter J.C."/>
            <person name="Fletcher R."/>
            <person name="Gerhard D.S."/>
            <person name="Goodstein D."/>
            <person name="Graves T."/>
            <person name="Grigoriev I.V."/>
            <person name="Grimwood J."/>
            <person name="Kawashima T."/>
            <person name="Lindquist E."/>
            <person name="Lucas S.M."/>
            <person name="Mead P.E."/>
            <person name="Mitros T."/>
            <person name="Ogino H."/>
            <person name="Ohta Y."/>
            <person name="Poliakov A.V."/>
            <person name="Pollet N."/>
            <person name="Robert J."/>
            <person name="Salamov A."/>
            <person name="Sater A.K."/>
            <person name="Schmutz J."/>
            <person name="Terry A."/>
            <person name="Vize P.D."/>
            <person name="Warren W.C."/>
            <person name="Wells D."/>
            <person name="Wills A."/>
            <person name="Wilson R.K."/>
            <person name="Zimmerman L.B."/>
            <person name="Zorn A.M."/>
            <person name="Grainger R."/>
            <person name="Grammer T."/>
            <person name="Khokha M.K."/>
            <person name="Richardson P.M."/>
            <person name="Rokhsar D.S."/>
        </authorList>
    </citation>
    <scope>NUCLEOTIDE SEQUENCE [LARGE SCALE GENOMIC DNA]</scope>
    <source>
        <strain evidence="7">Nigerian</strain>
    </source>
</reference>
<dbReference type="GeneTree" id="ENSGT00940000164945"/>
<dbReference type="GO" id="GO:0003677">
    <property type="term" value="F:DNA binding"/>
    <property type="evidence" value="ECO:0007669"/>
    <property type="project" value="UniProtKB-UniRule"/>
</dbReference>
<evidence type="ECO:0000256" key="2">
    <source>
        <dbReference type="ARBA" id="ARBA00022771"/>
    </source>
</evidence>
<protein>
    <recommendedName>
        <fullName evidence="6">THAP-type domain-containing protein</fullName>
    </recommendedName>
</protein>
<dbReference type="GO" id="GO:0008270">
    <property type="term" value="F:zinc ion binding"/>
    <property type="evidence" value="ECO:0007669"/>
    <property type="project" value="UniProtKB-KW"/>
</dbReference>
<dbReference type="InterPro" id="IPR006612">
    <property type="entry name" value="THAP_Znf"/>
</dbReference>
<keyword evidence="3" id="KW-0862">Zinc</keyword>
<feature type="domain" description="THAP-type" evidence="6">
    <location>
        <begin position="1"/>
        <end position="94"/>
    </location>
</feature>
<dbReference type="PANTHER" id="PTHR28624">
    <property type="entry name" value="COILED-COIL DOMAIN-CONTAINING PROTEIN 51"/>
    <property type="match status" value="1"/>
</dbReference>
<dbReference type="SUPFAM" id="SSF57716">
    <property type="entry name" value="Glucocorticoid receptor-like (DNA-binding domain)"/>
    <property type="match status" value="1"/>
</dbReference>
<evidence type="ECO:0000259" key="6">
    <source>
        <dbReference type="PROSITE" id="PS50950"/>
    </source>
</evidence>
<sequence>MPNCIVRGCPHKTGQKKAHPDVTLHSFPNNINLIKNWLSQTGQYGQQVDSFAEKIFKGLKTASYRMCSQHFSQDCFTMKGDRRILTPNAIPTLFISRQVTAVVTAQETGTSIPSAKRRRVEEDDTMPTTSSTIVRIVSRLVTVQTQTELKDFTDNSTTTDIKYFTKDVSCGAENAIFNKEIAIQTGDGSVEAEEWRIMKDHLYPVAFSTPRKATVLPNVSIPDTEIYTSQEESNIDLESISDEEENLNENLDSTYEPSMDTFTSEQHFGDDSVCSQQVPEIQQRKFLVFEDQLNQLLYLCRCQHSFTSPCQAPIIGINKKLNGTILEVQLTCLEGHESLWKSQPLAGQMPLGNVAIANAILLSGSSFTKIKEFLEILGMPFFSNTTYYKYQKRYVFPAIELAWKQEKEKLISEMSDQAVVLAGDGQFDSPGYSAKFCTYTMMDILTKKIVTFTIDQVVPGKTSGQIEAAAFEMCLNEIQEQGIDVRIIATDRHPAIRNLMKTKYNLINHQFDVWHLCKSLAKKLSAASKKKNGKDIGPWIGAITNHLWWCSQTCDHDVNLLIDKWKSLLFHIANKHTFRSLKNYTKCDHKRLPASESEDKNWITTSHPAHTVLTQIITDPKLIKDISKVEKFCHTGELENFHSKVLKFRPKRIYFGMDSMHARTMLAILSHNKNIGRPQATIQDATKSSLELGQKRFKIVYPKQKKDWVAKPIYEKVTDSHLFDIMLDSARIVNGELVHRWESRSSKYPANIALTERPEKTEVIAKHLSRFERE</sequence>
<evidence type="ECO:0000256" key="1">
    <source>
        <dbReference type="ARBA" id="ARBA00022723"/>
    </source>
</evidence>
<keyword evidence="2 5" id="KW-0863">Zinc-finger</keyword>
<dbReference type="SMART" id="SM00980">
    <property type="entry name" value="THAP"/>
    <property type="match status" value="1"/>
</dbReference>
<dbReference type="Pfam" id="PF05485">
    <property type="entry name" value="THAP"/>
    <property type="match status" value="1"/>
</dbReference>
<dbReference type="InterPro" id="IPR037660">
    <property type="entry name" value="CCDC51"/>
</dbReference>
<reference evidence="7" key="2">
    <citation type="submission" date="2021-03" db="UniProtKB">
        <authorList>
            <consortium name="Ensembl"/>
        </authorList>
    </citation>
    <scope>IDENTIFICATION</scope>
</reference>